<accession>A0ABZ1QS56</accession>
<evidence type="ECO:0000256" key="6">
    <source>
        <dbReference type="SAM" id="MobiDB-lite"/>
    </source>
</evidence>
<evidence type="ECO:0000313" key="9">
    <source>
        <dbReference type="EMBL" id="WUN85386.1"/>
    </source>
</evidence>
<dbReference type="InterPro" id="IPR036633">
    <property type="entry name" value="Prn/Lys/Arg_de-COase_C_sf"/>
</dbReference>
<dbReference type="Proteomes" id="UP001432071">
    <property type="component" value="Chromosome"/>
</dbReference>
<dbReference type="InterPro" id="IPR015421">
    <property type="entry name" value="PyrdxlP-dep_Trfase_major"/>
</dbReference>
<evidence type="ECO:0000256" key="3">
    <source>
        <dbReference type="ARBA" id="ARBA00022793"/>
    </source>
</evidence>
<dbReference type="PANTHER" id="PTHR43277">
    <property type="entry name" value="ARGININE DECARBOXYLASE"/>
    <property type="match status" value="1"/>
</dbReference>
<comment type="cofactor">
    <cofactor evidence="1">
        <name>pyridoxal 5'-phosphate</name>
        <dbReference type="ChEBI" id="CHEBI:597326"/>
    </cofactor>
</comment>
<evidence type="ECO:0000256" key="4">
    <source>
        <dbReference type="ARBA" id="ARBA00022898"/>
    </source>
</evidence>
<sequence length="493" mass="53158">MQRGFSGIAVRRCVGLLSRRPPRSRCRARRPVRPPPGTASGGPAWAGRSCSGFRSDVLSLNGLDDRRQSHGVLGRAQELMADAVGAEQAFFSTCGSSLSVRTAMLAVAGPGEKLLLSRNAHKSVIAAVVVNGVEPIWVHPKFDGERHLAHPPEPDDVRSRLQEHPDAKGMLLITPTDWGTCGDIQGVARVCHEFDVPLIVDEAWGAHLPFHPGLPPWGMDAEADLVVTSVHKMGGAIEQSSVFHLQYDRVSPEVLKQREDLLGTTSASSLVYATLDGWRRQMVEHGHELLDAALRRAERIRVAAGELPGLRPMGQEVVEGGLAASFDPLKLVIDVRELGISGMQAAEWLRDRRQVDVGGSDSCRISASITHADDDETEKILLDALRALAESAGSIERQPPVRLPEPSALELEQAMLPRDAFFAEADHVPAERAAGRIAAETISPYPPGVPAVAPGEVITDEILDYLRSGVDHGVLLPDAADPSLGTLRVVRRP</sequence>
<dbReference type="PANTHER" id="PTHR43277:SF4">
    <property type="entry name" value="ARGININE DECARBOXYLASE"/>
    <property type="match status" value="1"/>
</dbReference>
<feature type="domain" description="Orn/Lys/Arg decarboxylase C-terminal" evidence="8">
    <location>
        <begin position="412"/>
        <end position="468"/>
    </location>
</feature>
<evidence type="ECO:0000256" key="2">
    <source>
        <dbReference type="ARBA" id="ARBA00010671"/>
    </source>
</evidence>
<evidence type="ECO:0000259" key="8">
    <source>
        <dbReference type="Pfam" id="PF03711"/>
    </source>
</evidence>
<dbReference type="InterPro" id="IPR015424">
    <property type="entry name" value="PyrdxlP-dep_Trfase"/>
</dbReference>
<dbReference type="Gene3D" id="3.40.640.10">
    <property type="entry name" value="Type I PLP-dependent aspartate aminotransferase-like (Major domain)"/>
    <property type="match status" value="1"/>
</dbReference>
<dbReference type="SUPFAM" id="SSF55904">
    <property type="entry name" value="Ornithine decarboxylase C-terminal domain"/>
    <property type="match status" value="1"/>
</dbReference>
<evidence type="ECO:0000256" key="1">
    <source>
        <dbReference type="ARBA" id="ARBA00001933"/>
    </source>
</evidence>
<dbReference type="Gene3D" id="3.90.100.10">
    <property type="entry name" value="Orn/Lys/Arg decarboxylase, C-terminal domain"/>
    <property type="match status" value="1"/>
</dbReference>
<dbReference type="Pfam" id="PF01276">
    <property type="entry name" value="OKR_DC_1"/>
    <property type="match status" value="1"/>
</dbReference>
<organism evidence="9 10">
    <name type="scientific">Streptomyces bobili</name>
    <dbReference type="NCBI Taxonomy" id="67280"/>
    <lineage>
        <taxon>Bacteria</taxon>
        <taxon>Bacillati</taxon>
        <taxon>Actinomycetota</taxon>
        <taxon>Actinomycetes</taxon>
        <taxon>Kitasatosporales</taxon>
        <taxon>Streptomycetaceae</taxon>
        <taxon>Streptomyces</taxon>
    </lineage>
</organism>
<keyword evidence="3" id="KW-0210">Decarboxylase</keyword>
<name>A0ABZ1QS56_9ACTN</name>
<gene>
    <name evidence="9" type="ORF">OHT53_04540</name>
</gene>
<comment type="similarity">
    <text evidence="2">Belongs to the Orn/Lys/Arg decarboxylase class-I family.</text>
</comment>
<dbReference type="InterPro" id="IPR052357">
    <property type="entry name" value="Orn_Lys_Arg_decarboxylase-I"/>
</dbReference>
<evidence type="ECO:0000256" key="5">
    <source>
        <dbReference type="ARBA" id="ARBA00023239"/>
    </source>
</evidence>
<protein>
    <submittedName>
        <fullName evidence="9">Ornithine decarboxylase</fullName>
    </submittedName>
</protein>
<dbReference type="EMBL" id="CP108038">
    <property type="protein sequence ID" value="WUN85386.1"/>
    <property type="molecule type" value="Genomic_DNA"/>
</dbReference>
<dbReference type="Pfam" id="PF03711">
    <property type="entry name" value="OKR_DC_1_C"/>
    <property type="match status" value="1"/>
</dbReference>
<reference evidence="9" key="1">
    <citation type="submission" date="2022-10" db="EMBL/GenBank/DDBJ databases">
        <title>The complete genomes of actinobacterial strains from the NBC collection.</title>
        <authorList>
            <person name="Joergensen T.S."/>
            <person name="Alvarez Arevalo M."/>
            <person name="Sterndorff E.B."/>
            <person name="Faurdal D."/>
            <person name="Vuksanovic O."/>
            <person name="Mourched A.-S."/>
            <person name="Charusanti P."/>
            <person name="Shaw S."/>
            <person name="Blin K."/>
            <person name="Weber T."/>
        </authorList>
    </citation>
    <scope>NUCLEOTIDE SEQUENCE</scope>
    <source>
        <strain evidence="9">NBC_00302</strain>
    </source>
</reference>
<evidence type="ECO:0000313" key="10">
    <source>
        <dbReference type="Proteomes" id="UP001432071"/>
    </source>
</evidence>
<dbReference type="InterPro" id="IPR008286">
    <property type="entry name" value="Prn/Lys/Arg_de-COase_C"/>
</dbReference>
<feature type="region of interest" description="Disordered" evidence="6">
    <location>
        <begin position="24"/>
        <end position="45"/>
    </location>
</feature>
<dbReference type="InterPro" id="IPR000310">
    <property type="entry name" value="Orn/Lys/Arg_deCO2ase_major_dom"/>
</dbReference>
<keyword evidence="4" id="KW-0663">Pyridoxal phosphate</keyword>
<dbReference type="SUPFAM" id="SSF53383">
    <property type="entry name" value="PLP-dependent transferases"/>
    <property type="match status" value="1"/>
</dbReference>
<keyword evidence="10" id="KW-1185">Reference proteome</keyword>
<feature type="domain" description="Orn/Lys/Arg decarboxylases family 1 pyridoxal-P attachment site" evidence="7">
    <location>
        <begin position="53"/>
        <end position="349"/>
    </location>
</feature>
<proteinExistence type="inferred from homology"/>
<evidence type="ECO:0000259" key="7">
    <source>
        <dbReference type="Pfam" id="PF01276"/>
    </source>
</evidence>
<keyword evidence="5" id="KW-0456">Lyase</keyword>